<dbReference type="PRINTS" id="PR00032">
    <property type="entry name" value="HTHARAC"/>
</dbReference>
<evidence type="ECO:0000256" key="1">
    <source>
        <dbReference type="ARBA" id="ARBA00023015"/>
    </source>
</evidence>
<dbReference type="SUPFAM" id="SSF46689">
    <property type="entry name" value="Homeodomain-like"/>
    <property type="match status" value="1"/>
</dbReference>
<dbReference type="InterPro" id="IPR018062">
    <property type="entry name" value="HTH_AraC-typ_CS"/>
</dbReference>
<dbReference type="InterPro" id="IPR050204">
    <property type="entry name" value="AraC_XylS_family_regulators"/>
</dbReference>
<comment type="caution">
    <text evidence="5">The sequence shown here is derived from an EMBL/GenBank/DDBJ whole genome shotgun (WGS) entry which is preliminary data.</text>
</comment>
<evidence type="ECO:0000259" key="4">
    <source>
        <dbReference type="PROSITE" id="PS01124"/>
    </source>
</evidence>
<keyword evidence="3" id="KW-0804">Transcription</keyword>
<dbReference type="PANTHER" id="PTHR46796">
    <property type="entry name" value="HTH-TYPE TRANSCRIPTIONAL ACTIVATOR RHAS-RELATED"/>
    <property type="match status" value="1"/>
</dbReference>
<feature type="domain" description="HTH araC/xylS-type" evidence="4">
    <location>
        <begin position="214"/>
        <end position="315"/>
    </location>
</feature>
<dbReference type="RefSeq" id="WP_163824615.1">
    <property type="nucleotide sequence ID" value="NZ_JAAGUY010000010.1"/>
</dbReference>
<evidence type="ECO:0000313" key="6">
    <source>
        <dbReference type="Proteomes" id="UP000468928"/>
    </source>
</evidence>
<evidence type="ECO:0000313" key="5">
    <source>
        <dbReference type="EMBL" id="NEW44251.1"/>
    </source>
</evidence>
<proteinExistence type="predicted"/>
<dbReference type="Pfam" id="PF14525">
    <property type="entry name" value="AraC_binding_2"/>
    <property type="match status" value="1"/>
</dbReference>
<sequence>MVSEAAVEEATTTQVDDPRDRIDYWSQLVDSFQGKLTYRFPSERDFYGHMIRRRTSDYQIVGWHSDPIVYLRDSKHIRVDPDEDYRLVVPLTGVFDIRQDGDGIALEPGVGSLVTIDHPLQMGVHGGSHGLIMTIPRREIRHRLNRVEPPARPLDLTVGLGRVAADLASGLYAEATTLSPGQFDAVAERLVDLVCMLILGEAPSGPGHLGHVEESVRRYVRRHAGDPDLSTPAIARALGWSVRQVQLALHQAGTTPREVIREERLQLARTRLTSPAFRQQSITDIAFGLGFGSTSSFSTAFRQRFGATPRSVRTG</sequence>
<keyword evidence="2" id="KW-0238">DNA-binding</keyword>
<evidence type="ECO:0000256" key="3">
    <source>
        <dbReference type="ARBA" id="ARBA00023163"/>
    </source>
</evidence>
<accession>A0A6P1D473</accession>
<dbReference type="Gene3D" id="1.10.10.60">
    <property type="entry name" value="Homeodomain-like"/>
    <property type="match status" value="1"/>
</dbReference>
<dbReference type="InterPro" id="IPR020449">
    <property type="entry name" value="Tscrpt_reg_AraC-type_HTH"/>
</dbReference>
<dbReference type="Pfam" id="PF12833">
    <property type="entry name" value="HTH_18"/>
    <property type="match status" value="1"/>
</dbReference>
<protein>
    <submittedName>
        <fullName evidence="5">Helix-turn-helix domain-containing protein</fullName>
    </submittedName>
</protein>
<dbReference type="EMBL" id="JAAGUZ010000014">
    <property type="protein sequence ID" value="NEW44251.1"/>
    <property type="molecule type" value="Genomic_DNA"/>
</dbReference>
<dbReference type="Proteomes" id="UP000468928">
    <property type="component" value="Unassembled WGS sequence"/>
</dbReference>
<organism evidence="5 6">
    <name type="scientific">Nocardia cyriacigeorgica</name>
    <dbReference type="NCBI Taxonomy" id="135487"/>
    <lineage>
        <taxon>Bacteria</taxon>
        <taxon>Bacillati</taxon>
        <taxon>Actinomycetota</taxon>
        <taxon>Actinomycetes</taxon>
        <taxon>Mycobacteriales</taxon>
        <taxon>Nocardiaceae</taxon>
        <taxon>Nocardia</taxon>
    </lineage>
</organism>
<reference evidence="5 6" key="1">
    <citation type="submission" date="2020-01" db="EMBL/GenBank/DDBJ databases">
        <title>Genetics and antimicrobial susceptibilities of Nocardia species isolated from the soil; a comparison with species isolated from humans.</title>
        <authorList>
            <person name="Carrasco G."/>
            <person name="Monzon S."/>
            <person name="Sansegundo M."/>
            <person name="Garcia E."/>
            <person name="Garrido N."/>
            <person name="Medina M.J."/>
            <person name="Villalon P."/>
            <person name="Ramirez-Arocha A.C."/>
            <person name="Jimenez P."/>
            <person name="Cuesta I."/>
            <person name="Valdezate S."/>
        </authorList>
    </citation>
    <scope>NUCLEOTIDE SEQUENCE [LARGE SCALE GENOMIC DNA]</scope>
    <source>
        <strain evidence="5 6">CNM20110639</strain>
    </source>
</reference>
<dbReference type="GO" id="GO:0003700">
    <property type="term" value="F:DNA-binding transcription factor activity"/>
    <property type="evidence" value="ECO:0007669"/>
    <property type="project" value="InterPro"/>
</dbReference>
<dbReference type="PROSITE" id="PS00041">
    <property type="entry name" value="HTH_ARAC_FAMILY_1"/>
    <property type="match status" value="1"/>
</dbReference>
<dbReference type="PANTHER" id="PTHR46796:SF6">
    <property type="entry name" value="ARAC SUBFAMILY"/>
    <property type="match status" value="1"/>
</dbReference>
<dbReference type="GO" id="GO:0043565">
    <property type="term" value="F:sequence-specific DNA binding"/>
    <property type="evidence" value="ECO:0007669"/>
    <property type="project" value="InterPro"/>
</dbReference>
<dbReference type="InterPro" id="IPR018060">
    <property type="entry name" value="HTH_AraC"/>
</dbReference>
<keyword evidence="1" id="KW-0805">Transcription regulation</keyword>
<dbReference type="SMART" id="SM00342">
    <property type="entry name" value="HTH_ARAC"/>
    <property type="match status" value="1"/>
</dbReference>
<dbReference type="AlphaFoldDB" id="A0A6P1D473"/>
<evidence type="ECO:0000256" key="2">
    <source>
        <dbReference type="ARBA" id="ARBA00023125"/>
    </source>
</evidence>
<gene>
    <name evidence="5" type="ORF">GV789_07225</name>
</gene>
<dbReference type="InterPro" id="IPR009057">
    <property type="entry name" value="Homeodomain-like_sf"/>
</dbReference>
<name>A0A6P1D473_9NOCA</name>
<dbReference type="PROSITE" id="PS01124">
    <property type="entry name" value="HTH_ARAC_FAMILY_2"/>
    <property type="match status" value="1"/>
</dbReference>
<dbReference type="InterPro" id="IPR035418">
    <property type="entry name" value="AraC-bd_2"/>
</dbReference>